<dbReference type="EMBL" id="CP032697">
    <property type="protein sequence ID" value="AYG64492.1"/>
    <property type="molecule type" value="Genomic_DNA"/>
</dbReference>
<dbReference type="Pfam" id="PF07729">
    <property type="entry name" value="FCD"/>
    <property type="match status" value="1"/>
</dbReference>
<evidence type="ECO:0000256" key="2">
    <source>
        <dbReference type="ARBA" id="ARBA00023125"/>
    </source>
</evidence>
<dbReference type="SMART" id="SM00345">
    <property type="entry name" value="HTH_GNTR"/>
    <property type="match status" value="1"/>
</dbReference>
<dbReference type="Gene3D" id="1.10.10.10">
    <property type="entry name" value="Winged helix-like DNA-binding domain superfamily/Winged helix DNA-binding domain"/>
    <property type="match status" value="1"/>
</dbReference>
<keyword evidence="3" id="KW-0804">Transcription</keyword>
<dbReference type="InterPro" id="IPR000524">
    <property type="entry name" value="Tscrpt_reg_HTH_GntR"/>
</dbReference>
<dbReference type="GO" id="GO:0003677">
    <property type="term" value="F:DNA binding"/>
    <property type="evidence" value="ECO:0007669"/>
    <property type="project" value="UniProtKB-KW"/>
</dbReference>
<reference evidence="5 6" key="1">
    <citation type="submission" date="2018-10" db="EMBL/GenBank/DDBJ databases">
        <title>Rhizobium etli, R. leguminosarum and a new Rhizobium genospecies from Phaseolus dumosus.</title>
        <authorList>
            <person name="Ramirez-Puebla S.T."/>
            <person name="Rogel-Hernandez M.A."/>
            <person name="Guerrero G."/>
            <person name="Ormeno-Orrillo E."/>
            <person name="Martinez-Romero J.C."/>
            <person name="Negrete-Yankelevich S."/>
            <person name="Martinez-Romero E."/>
        </authorList>
    </citation>
    <scope>NUCLEOTIDE SEQUENCE [LARGE SCALE GENOMIC DNA]</scope>
    <source>
        <strain evidence="5 6">CCGE525</strain>
        <plasmid evidence="6">prccge525a</plasmid>
    </source>
</reference>
<name>A0A387G9J5_9HYPH</name>
<dbReference type="KEGG" id="rjg:CCGE525_37870"/>
<proteinExistence type="predicted"/>
<dbReference type="SUPFAM" id="SSF46785">
    <property type="entry name" value="Winged helix' DNA-binding domain"/>
    <property type="match status" value="1"/>
</dbReference>
<evidence type="ECO:0000313" key="6">
    <source>
        <dbReference type="Proteomes" id="UP000282195"/>
    </source>
</evidence>
<dbReference type="Pfam" id="PF00392">
    <property type="entry name" value="GntR"/>
    <property type="match status" value="1"/>
</dbReference>
<feature type="domain" description="HTH gntR-type" evidence="4">
    <location>
        <begin position="19"/>
        <end position="87"/>
    </location>
</feature>
<accession>A0A387G9J5</accession>
<gene>
    <name evidence="5" type="ORF">CCGE525_37870</name>
</gene>
<dbReference type="InterPro" id="IPR036388">
    <property type="entry name" value="WH-like_DNA-bd_sf"/>
</dbReference>
<keyword evidence="6" id="KW-1185">Reference proteome</keyword>
<dbReference type="InterPro" id="IPR008920">
    <property type="entry name" value="TF_FadR/GntR_C"/>
</dbReference>
<dbReference type="InterPro" id="IPR011711">
    <property type="entry name" value="GntR_C"/>
</dbReference>
<keyword evidence="1" id="KW-0805">Transcription regulation</keyword>
<keyword evidence="2" id="KW-0238">DNA-binding</keyword>
<protein>
    <submittedName>
        <fullName evidence="5">FadR family transcriptional regulator</fullName>
    </submittedName>
</protein>
<dbReference type="PROSITE" id="PS50949">
    <property type="entry name" value="HTH_GNTR"/>
    <property type="match status" value="1"/>
</dbReference>
<dbReference type="AlphaFoldDB" id="A0A387G9J5"/>
<dbReference type="PRINTS" id="PR00035">
    <property type="entry name" value="HTHGNTR"/>
</dbReference>
<dbReference type="PANTHER" id="PTHR43537:SF5">
    <property type="entry name" value="UXU OPERON TRANSCRIPTIONAL REGULATOR"/>
    <property type="match status" value="1"/>
</dbReference>
<evidence type="ECO:0000313" key="5">
    <source>
        <dbReference type="EMBL" id="AYG64492.1"/>
    </source>
</evidence>
<dbReference type="PANTHER" id="PTHR43537">
    <property type="entry name" value="TRANSCRIPTIONAL REGULATOR, GNTR FAMILY"/>
    <property type="match status" value="1"/>
</dbReference>
<dbReference type="GO" id="GO:0003700">
    <property type="term" value="F:DNA-binding transcription factor activity"/>
    <property type="evidence" value="ECO:0007669"/>
    <property type="project" value="InterPro"/>
</dbReference>
<dbReference type="Gene3D" id="1.20.120.530">
    <property type="entry name" value="GntR ligand-binding domain-like"/>
    <property type="match status" value="1"/>
</dbReference>
<evidence type="ECO:0000259" key="4">
    <source>
        <dbReference type="PROSITE" id="PS50949"/>
    </source>
</evidence>
<geneLocation type="plasmid" evidence="6">
    <name>prccge525a</name>
</geneLocation>
<evidence type="ECO:0000256" key="3">
    <source>
        <dbReference type="ARBA" id="ARBA00023163"/>
    </source>
</evidence>
<evidence type="ECO:0000256" key="1">
    <source>
        <dbReference type="ARBA" id="ARBA00023015"/>
    </source>
</evidence>
<dbReference type="OrthoDB" id="7347280at2"/>
<dbReference type="InterPro" id="IPR036390">
    <property type="entry name" value="WH_DNA-bd_sf"/>
</dbReference>
<organism evidence="5 6">
    <name type="scientific">Rhizobium jaguaris</name>
    <dbReference type="NCBI Taxonomy" id="1312183"/>
    <lineage>
        <taxon>Bacteria</taxon>
        <taxon>Pseudomonadati</taxon>
        <taxon>Pseudomonadota</taxon>
        <taxon>Alphaproteobacteria</taxon>
        <taxon>Hyphomicrobiales</taxon>
        <taxon>Rhizobiaceae</taxon>
        <taxon>Rhizobium/Agrobacterium group</taxon>
        <taxon>Rhizobium</taxon>
    </lineage>
</organism>
<sequence>MNYMYASREKSLSVITQRGNLAEIVVAQLTSRIDSGIYPPGEKIPSSAQLCEEFGVSRTVVREALTSLRVAGRVTSRQGDGVYVTERDSKTLNFEISRIEDIRSAMEILELRLGVEMQSVALAASRRTPEALADIARAFDHLDNLQSEDAEVEAQADFEFHLAIARATRNPHFPQFLQAVFSEISFDLVMKHRHSARTHQAYLKKINKEHAAIFAAITQGDPKAAKNALAAHLEESLTRYRAMLNEPQIVEIAD</sequence>
<dbReference type="Proteomes" id="UP000282195">
    <property type="component" value="Plasmid pRCCGE525a"/>
</dbReference>
<dbReference type="SMART" id="SM00895">
    <property type="entry name" value="FCD"/>
    <property type="match status" value="1"/>
</dbReference>
<keyword evidence="5" id="KW-0614">Plasmid</keyword>
<dbReference type="CDD" id="cd07377">
    <property type="entry name" value="WHTH_GntR"/>
    <property type="match status" value="1"/>
</dbReference>
<dbReference type="SUPFAM" id="SSF48008">
    <property type="entry name" value="GntR ligand-binding domain-like"/>
    <property type="match status" value="1"/>
</dbReference>